<accession>A0A223ARV3</accession>
<proteinExistence type="predicted"/>
<gene>
    <name evidence="3" type="ORF">AXF17_04085</name>
</gene>
<feature type="transmembrane region" description="Helical" evidence="2">
    <location>
        <begin position="199"/>
        <end position="218"/>
    </location>
</feature>
<protein>
    <recommendedName>
        <fullName evidence="5">DUF975 domain-containing protein</fullName>
    </recommendedName>
</protein>
<feature type="region of interest" description="Disordered" evidence="1">
    <location>
        <begin position="249"/>
        <end position="316"/>
    </location>
</feature>
<reference evidence="4" key="1">
    <citation type="submission" date="2016-05" db="EMBL/GenBank/DDBJ databases">
        <authorList>
            <person name="Holder M.E."/>
            <person name="Ajami N.J."/>
            <person name="Petrosino J.F."/>
        </authorList>
    </citation>
    <scope>NUCLEOTIDE SEQUENCE [LARGE SCALE GENOMIC DNA]</scope>
    <source>
        <strain evidence="4">ATCC 700696</strain>
    </source>
</reference>
<dbReference type="EMBL" id="CP016199">
    <property type="protein sequence ID" value="ASS37711.1"/>
    <property type="molecule type" value="Genomic_DNA"/>
</dbReference>
<keyword evidence="4" id="KW-1185">Reference proteome</keyword>
<evidence type="ECO:0000313" key="3">
    <source>
        <dbReference type="EMBL" id="ASS37711.1"/>
    </source>
</evidence>
<evidence type="ECO:0000256" key="1">
    <source>
        <dbReference type="SAM" id="MobiDB-lite"/>
    </source>
</evidence>
<keyword evidence="2" id="KW-1133">Transmembrane helix</keyword>
<name>A0A223ARV3_9FIRM</name>
<organism evidence="3 4">
    <name type="scientific">Mogibacterium pumilum</name>
    <dbReference type="NCBI Taxonomy" id="86332"/>
    <lineage>
        <taxon>Bacteria</taxon>
        <taxon>Bacillati</taxon>
        <taxon>Bacillota</taxon>
        <taxon>Clostridia</taxon>
        <taxon>Peptostreptococcales</taxon>
        <taxon>Anaerovoracaceae</taxon>
        <taxon>Mogibacterium</taxon>
    </lineage>
</organism>
<dbReference type="RefSeq" id="WP_094233938.1">
    <property type="nucleotide sequence ID" value="NZ_CP016199.1"/>
</dbReference>
<dbReference type="InterPro" id="IPR010380">
    <property type="entry name" value="DUF975"/>
</dbReference>
<dbReference type="PANTHER" id="PTHR40076">
    <property type="entry name" value="MEMBRANE PROTEIN-RELATED"/>
    <property type="match status" value="1"/>
</dbReference>
<dbReference type="PANTHER" id="PTHR40076:SF1">
    <property type="entry name" value="MEMBRANE PROTEIN"/>
    <property type="match status" value="1"/>
</dbReference>
<feature type="compositionally biased region" description="Polar residues" evidence="1">
    <location>
        <begin position="269"/>
        <end position="278"/>
    </location>
</feature>
<evidence type="ECO:0008006" key="5">
    <source>
        <dbReference type="Google" id="ProtNLM"/>
    </source>
</evidence>
<sequence>MYINRAELKQRGGFRFRANYWHAVLVAFVYTLLNGGAVAISRRFNTTATSSNNSFSYSANYSLADDPTVQWIIGLAIGVILIAIVIGFAFAIFVVNPINVGIQTFFLRNSSGETEGFHLGDGFKHNYLNVVKTMFFMNLWIGLWTLLLVIPGIIKAYSYRLVPYILAENPDIDTNEALMRSEQLMRGNKWEAFIYDLSFIGWYIVSVFTCGILSIFWVQPYKLACDAELYRLLAGKNGDDYRFGVDGTGTGPSTFTSSPSQNEPFYHMTSDTQPQQEPNDVPASPASNEAPTSPTDNKPADGVVAEEDTIDFKPGE</sequence>
<keyword evidence="2" id="KW-0812">Transmembrane</keyword>
<keyword evidence="2" id="KW-0472">Membrane</keyword>
<dbReference type="AlphaFoldDB" id="A0A223ARV3"/>
<evidence type="ECO:0000256" key="2">
    <source>
        <dbReference type="SAM" id="Phobius"/>
    </source>
</evidence>
<feature type="transmembrane region" description="Helical" evidence="2">
    <location>
        <begin position="71"/>
        <end position="95"/>
    </location>
</feature>
<dbReference type="Pfam" id="PF06161">
    <property type="entry name" value="DUF975"/>
    <property type="match status" value="1"/>
</dbReference>
<feature type="transmembrane region" description="Helical" evidence="2">
    <location>
        <begin position="20"/>
        <end position="40"/>
    </location>
</feature>
<evidence type="ECO:0000313" key="4">
    <source>
        <dbReference type="Proteomes" id="UP000214689"/>
    </source>
</evidence>
<feature type="compositionally biased region" description="Polar residues" evidence="1">
    <location>
        <begin position="285"/>
        <end position="296"/>
    </location>
</feature>
<feature type="compositionally biased region" description="Low complexity" evidence="1">
    <location>
        <begin position="251"/>
        <end position="260"/>
    </location>
</feature>
<feature type="transmembrane region" description="Helical" evidence="2">
    <location>
        <begin position="134"/>
        <end position="154"/>
    </location>
</feature>
<dbReference type="Proteomes" id="UP000214689">
    <property type="component" value="Chromosome"/>
</dbReference>
<dbReference type="OrthoDB" id="9784844at2"/>